<dbReference type="PRINTS" id="PR00834">
    <property type="entry name" value="PROTEASES2C"/>
</dbReference>
<dbReference type="Gene3D" id="2.40.10.10">
    <property type="entry name" value="Trypsin-like serine proteases"/>
    <property type="match status" value="2"/>
</dbReference>
<dbReference type="Pfam" id="PF13180">
    <property type="entry name" value="PDZ_2"/>
    <property type="match status" value="1"/>
</dbReference>
<dbReference type="InterPro" id="IPR036034">
    <property type="entry name" value="PDZ_sf"/>
</dbReference>
<keyword evidence="2 6" id="KW-0645">Protease</keyword>
<dbReference type="SUPFAM" id="SSF50494">
    <property type="entry name" value="Trypsin-like serine proteases"/>
    <property type="match status" value="1"/>
</dbReference>
<dbReference type="InterPro" id="IPR043504">
    <property type="entry name" value="Peptidase_S1_PA_chymotrypsin"/>
</dbReference>
<dbReference type="PANTHER" id="PTHR43343">
    <property type="entry name" value="PEPTIDASE S12"/>
    <property type="match status" value="1"/>
</dbReference>
<dbReference type="Gene3D" id="2.30.42.10">
    <property type="match status" value="1"/>
</dbReference>
<gene>
    <name evidence="6" type="ORF">MNBD_PLANCTO02-2372</name>
</gene>
<keyword evidence="3" id="KW-0378">Hydrolase</keyword>
<keyword evidence="4" id="KW-0720">Serine protease</keyword>
<evidence type="ECO:0000256" key="1">
    <source>
        <dbReference type="ARBA" id="ARBA00010541"/>
    </source>
</evidence>
<dbReference type="PROSITE" id="PS50106">
    <property type="entry name" value="PDZ"/>
    <property type="match status" value="1"/>
</dbReference>
<dbReference type="Pfam" id="PF13365">
    <property type="entry name" value="Trypsin_2"/>
    <property type="match status" value="1"/>
</dbReference>
<dbReference type="FunFam" id="2.40.10.10:FF:000001">
    <property type="entry name" value="Periplasmic serine protease DegS"/>
    <property type="match status" value="1"/>
</dbReference>
<dbReference type="AlphaFoldDB" id="A0A3B1DCI1"/>
<proteinExistence type="inferred from homology"/>
<evidence type="ECO:0000313" key="6">
    <source>
        <dbReference type="EMBL" id="VAX38482.1"/>
    </source>
</evidence>
<dbReference type="PANTHER" id="PTHR43343:SF3">
    <property type="entry name" value="PROTEASE DO-LIKE 8, CHLOROPLASTIC"/>
    <property type="match status" value="1"/>
</dbReference>
<evidence type="ECO:0000256" key="4">
    <source>
        <dbReference type="ARBA" id="ARBA00022825"/>
    </source>
</evidence>
<reference evidence="6" key="1">
    <citation type="submission" date="2018-06" db="EMBL/GenBank/DDBJ databases">
        <authorList>
            <person name="Zhirakovskaya E."/>
        </authorList>
    </citation>
    <scope>NUCLEOTIDE SEQUENCE</scope>
</reference>
<sequence>MTKSKSSGVSMLFILILLGTNAFLLFQMNGKPLSSLFGRGSSLFSPNAQPRAIQPRGNLAEIEMSTIELFKKASPSVVHITSINVRRDRSSSKLYEVPQGTGSGFVWDKQGHIVTNFHVIKGSQKARVTFPDQSTWNASLVGVDPDKDIAVLKIDIREGKLVPLPIGESNNLLVGQSVFAIGNPFGLDQTLTTGVISGLGREIQSVTKRTISDVIQTDAAINPGNSGGPLLDSAGRLIGINTAIYSPTGTQSAGVGFAVPVDTVNFYVPELIKYGKVERPVLGVSIFNDAYLKQLIENKVIDRPEGKGGVLVKSVSPGSGAEEAGIKPTQRQEKGILWGDLIIAINGKEVQTTHDLHKFLDKHRAGDQIKVTLYWQGKERVVTVKLQSR</sequence>
<dbReference type="SUPFAM" id="SSF50156">
    <property type="entry name" value="PDZ domain-like"/>
    <property type="match status" value="1"/>
</dbReference>
<dbReference type="InterPro" id="IPR001940">
    <property type="entry name" value="Peptidase_S1C"/>
</dbReference>
<dbReference type="InterPro" id="IPR051201">
    <property type="entry name" value="Chloro_Bact_Ser_Proteases"/>
</dbReference>
<dbReference type="InterPro" id="IPR001478">
    <property type="entry name" value="PDZ"/>
</dbReference>
<dbReference type="InterPro" id="IPR009003">
    <property type="entry name" value="Peptidase_S1_PA"/>
</dbReference>
<evidence type="ECO:0000256" key="2">
    <source>
        <dbReference type="ARBA" id="ARBA00022670"/>
    </source>
</evidence>
<evidence type="ECO:0000256" key="3">
    <source>
        <dbReference type="ARBA" id="ARBA00022801"/>
    </source>
</evidence>
<accession>A0A3B1DCI1</accession>
<evidence type="ECO:0000259" key="5">
    <source>
        <dbReference type="PROSITE" id="PS50106"/>
    </source>
</evidence>
<feature type="domain" description="PDZ" evidence="5">
    <location>
        <begin position="271"/>
        <end position="351"/>
    </location>
</feature>
<protein>
    <submittedName>
        <fullName evidence="6">HtrA protease/chaperone protein</fullName>
    </submittedName>
</protein>
<dbReference type="GO" id="GO:0004252">
    <property type="term" value="F:serine-type endopeptidase activity"/>
    <property type="evidence" value="ECO:0007669"/>
    <property type="project" value="InterPro"/>
</dbReference>
<comment type="similarity">
    <text evidence="1">Belongs to the peptidase S1C family.</text>
</comment>
<name>A0A3B1DCI1_9ZZZZ</name>
<dbReference type="SMART" id="SM00228">
    <property type="entry name" value="PDZ"/>
    <property type="match status" value="1"/>
</dbReference>
<dbReference type="EMBL" id="UOGL01000211">
    <property type="protein sequence ID" value="VAX38482.1"/>
    <property type="molecule type" value="Genomic_DNA"/>
</dbReference>
<organism evidence="6">
    <name type="scientific">hydrothermal vent metagenome</name>
    <dbReference type="NCBI Taxonomy" id="652676"/>
    <lineage>
        <taxon>unclassified sequences</taxon>
        <taxon>metagenomes</taxon>
        <taxon>ecological metagenomes</taxon>
    </lineage>
</organism>
<dbReference type="GO" id="GO:0006508">
    <property type="term" value="P:proteolysis"/>
    <property type="evidence" value="ECO:0007669"/>
    <property type="project" value="UniProtKB-KW"/>
</dbReference>